<feature type="transmembrane region" description="Helical" evidence="1">
    <location>
        <begin position="119"/>
        <end position="140"/>
    </location>
</feature>
<gene>
    <name evidence="2" type="ORF">GCM10025867_37000</name>
</gene>
<sequence length="147" mass="15375">MSVSESTGGRADDAAGRQVSRRRPGLLWLLIVLLTGEFLLMVVVSIALIAQVFTAHADSLAAGLAILVLALVATVWLGFIVVAAWNGKAWMRGASIVWQVLMFAVGIGCFQGLTATPAVGWALVVPAVLIVVLLVSPPVVTATTNRD</sequence>
<keyword evidence="1" id="KW-0472">Membrane</keyword>
<proteinExistence type="predicted"/>
<evidence type="ECO:0008006" key="4">
    <source>
        <dbReference type="Google" id="ProtNLM"/>
    </source>
</evidence>
<evidence type="ECO:0000256" key="1">
    <source>
        <dbReference type="SAM" id="Phobius"/>
    </source>
</evidence>
<dbReference type="Proteomes" id="UP001321486">
    <property type="component" value="Chromosome"/>
</dbReference>
<keyword evidence="1" id="KW-1133">Transmembrane helix</keyword>
<keyword evidence="1" id="KW-0812">Transmembrane</keyword>
<protein>
    <recommendedName>
        <fullName evidence="4">DUF2568 domain-containing protein</fullName>
    </recommendedName>
</protein>
<name>A0ABM8GSK1_9MICO</name>
<feature type="transmembrane region" description="Helical" evidence="1">
    <location>
        <begin position="96"/>
        <end position="113"/>
    </location>
</feature>
<dbReference type="EMBL" id="AP027732">
    <property type="protein sequence ID" value="BDZ51459.1"/>
    <property type="molecule type" value="Genomic_DNA"/>
</dbReference>
<organism evidence="2 3">
    <name type="scientific">Frondihabitans sucicola</name>
    <dbReference type="NCBI Taxonomy" id="1268041"/>
    <lineage>
        <taxon>Bacteria</taxon>
        <taxon>Bacillati</taxon>
        <taxon>Actinomycetota</taxon>
        <taxon>Actinomycetes</taxon>
        <taxon>Micrococcales</taxon>
        <taxon>Microbacteriaceae</taxon>
        <taxon>Frondihabitans</taxon>
    </lineage>
</organism>
<evidence type="ECO:0000313" key="2">
    <source>
        <dbReference type="EMBL" id="BDZ51459.1"/>
    </source>
</evidence>
<keyword evidence="3" id="KW-1185">Reference proteome</keyword>
<accession>A0ABM8GSK1</accession>
<evidence type="ECO:0000313" key="3">
    <source>
        <dbReference type="Proteomes" id="UP001321486"/>
    </source>
</evidence>
<reference evidence="3" key="1">
    <citation type="journal article" date="2019" name="Int. J. Syst. Evol. Microbiol.">
        <title>The Global Catalogue of Microorganisms (GCM) 10K type strain sequencing project: providing services to taxonomists for standard genome sequencing and annotation.</title>
        <authorList>
            <consortium name="The Broad Institute Genomics Platform"/>
            <consortium name="The Broad Institute Genome Sequencing Center for Infectious Disease"/>
            <person name="Wu L."/>
            <person name="Ma J."/>
        </authorList>
    </citation>
    <scope>NUCLEOTIDE SEQUENCE [LARGE SCALE GENOMIC DNA]</scope>
    <source>
        <strain evidence="3">NBRC 108728</strain>
    </source>
</reference>
<feature type="transmembrane region" description="Helical" evidence="1">
    <location>
        <begin position="26"/>
        <end position="53"/>
    </location>
</feature>
<feature type="transmembrane region" description="Helical" evidence="1">
    <location>
        <begin position="59"/>
        <end position="84"/>
    </location>
</feature>